<evidence type="ECO:0000313" key="2">
    <source>
        <dbReference type="Proteomes" id="UP001140511"/>
    </source>
</evidence>
<name>A0A9W9E3G8_9HYPO</name>
<dbReference type="AlphaFoldDB" id="A0A9W9E3G8"/>
<dbReference type="RefSeq" id="XP_056026624.1">
    <property type="nucleotide sequence ID" value="XM_056175675.1"/>
</dbReference>
<organism evidence="1 2">
    <name type="scientific">Trichoderma breve</name>
    <dbReference type="NCBI Taxonomy" id="2034170"/>
    <lineage>
        <taxon>Eukaryota</taxon>
        <taxon>Fungi</taxon>
        <taxon>Dikarya</taxon>
        <taxon>Ascomycota</taxon>
        <taxon>Pezizomycotina</taxon>
        <taxon>Sordariomycetes</taxon>
        <taxon>Hypocreomycetidae</taxon>
        <taxon>Hypocreales</taxon>
        <taxon>Hypocreaceae</taxon>
        <taxon>Trichoderma</taxon>
    </lineage>
</organism>
<reference evidence="1" key="1">
    <citation type="submission" date="2022-09" db="EMBL/GenBank/DDBJ databases">
        <title>Chromosome-level assembly of Trichoderma breve T069, a fungus used in development of biopesticide product.</title>
        <authorList>
            <person name="Lin R."/>
            <person name="Liu T."/>
        </authorList>
    </citation>
    <scope>NUCLEOTIDE SEQUENCE</scope>
    <source>
        <strain evidence="1">T069</strain>
    </source>
</reference>
<accession>A0A9W9E3G8</accession>
<evidence type="ECO:0000313" key="1">
    <source>
        <dbReference type="EMBL" id="KAJ4857568.1"/>
    </source>
</evidence>
<keyword evidence="2" id="KW-1185">Reference proteome</keyword>
<protein>
    <submittedName>
        <fullName evidence="1">Uncharacterized protein</fullName>
    </submittedName>
</protein>
<gene>
    <name evidence="1" type="ORF">T069G_08465</name>
</gene>
<dbReference type="EMBL" id="JAOPEN010000005">
    <property type="protein sequence ID" value="KAJ4857568.1"/>
    <property type="molecule type" value="Genomic_DNA"/>
</dbReference>
<comment type="caution">
    <text evidence="1">The sequence shown here is derived from an EMBL/GenBank/DDBJ whole genome shotgun (WGS) entry which is preliminary data.</text>
</comment>
<sequence length="403" mass="44479">MQLVSVSLPDLCLVSKEQQLDFALGGTLQLRFPDGVDVPRTSSDLLMLVTEKHLWIARTGSCYLRLDVSIQGEPVSDGNHIVKLVEWVRDCEVWSRAGICLHVQERNAIESSGAISFSIQHPDLSSTLITQRDAFTAEFESVNCHIDLSPNKDLTPDDQRAIDAFIQSLNMIPTQQGRSGSTPRSGLSCLTSGKLEFSESFKQLFEAALEILVLGSRKQYKGITTVNGTHAECLIRLAPAVFNRPYLKTISDRAPLLPIIATSLARMKNAESPSLRQKASSFAARMTNAECNHNDHIIRGIEKSAWNVLLSTTKMPKLPGKGGHDVQRLASNVESKSGTGFWEHTVVEKEEKEDMGLITISPGTLGRQSTGGTGKWYLIFINISYLLHPSGVELYSQSIWNGW</sequence>
<proteinExistence type="predicted"/>
<dbReference type="GeneID" id="80870363"/>
<dbReference type="Proteomes" id="UP001140511">
    <property type="component" value="Unassembled WGS sequence"/>
</dbReference>